<organism evidence="1 2">
    <name type="scientific">Tritrichomonas foetus</name>
    <dbReference type="NCBI Taxonomy" id="1144522"/>
    <lineage>
        <taxon>Eukaryota</taxon>
        <taxon>Metamonada</taxon>
        <taxon>Parabasalia</taxon>
        <taxon>Tritrichomonadida</taxon>
        <taxon>Tritrichomonadidae</taxon>
        <taxon>Tritrichomonas</taxon>
    </lineage>
</organism>
<protein>
    <submittedName>
        <fullName evidence="1">Uncharacterized protein</fullName>
    </submittedName>
</protein>
<comment type="caution">
    <text evidence="1">The sequence shown here is derived from an EMBL/GenBank/DDBJ whole genome shotgun (WGS) entry which is preliminary data.</text>
</comment>
<dbReference type="Proteomes" id="UP000179807">
    <property type="component" value="Unassembled WGS sequence"/>
</dbReference>
<evidence type="ECO:0000313" key="2">
    <source>
        <dbReference type="Proteomes" id="UP000179807"/>
    </source>
</evidence>
<dbReference type="RefSeq" id="XP_068347360.1">
    <property type="nucleotide sequence ID" value="XM_068495965.1"/>
</dbReference>
<reference evidence="1" key="1">
    <citation type="submission" date="2016-10" db="EMBL/GenBank/DDBJ databases">
        <authorList>
            <person name="Benchimol M."/>
            <person name="Almeida L.G."/>
            <person name="Vasconcelos A.T."/>
            <person name="Perreira-Neves A."/>
            <person name="Rosa I.A."/>
            <person name="Tasca T."/>
            <person name="Bogo M.R."/>
            <person name="de Souza W."/>
        </authorList>
    </citation>
    <scope>NUCLEOTIDE SEQUENCE [LARGE SCALE GENOMIC DNA]</scope>
    <source>
        <strain evidence="1">K</strain>
    </source>
</reference>
<keyword evidence="2" id="KW-1185">Reference proteome</keyword>
<dbReference type="EMBL" id="MLAK01001337">
    <property type="protein sequence ID" value="OHS94223.1"/>
    <property type="molecule type" value="Genomic_DNA"/>
</dbReference>
<evidence type="ECO:0000313" key="1">
    <source>
        <dbReference type="EMBL" id="OHS94223.1"/>
    </source>
</evidence>
<accession>A0A1J4J7M7</accession>
<dbReference type="GeneID" id="94830669"/>
<gene>
    <name evidence="1" type="ORF">TRFO_11306</name>
</gene>
<name>A0A1J4J7M7_9EUKA</name>
<sequence>MPNIEYEPNDKGHFSEYYVNTEDISENDRHYESDHNFINSESTDDCFPNYYIFSYSIWKDENENEQNFESEYNDIY</sequence>
<proteinExistence type="predicted"/>
<dbReference type="VEuPathDB" id="TrichDB:TRFO_11306"/>
<dbReference type="AlphaFoldDB" id="A0A1J4J7M7"/>